<dbReference type="CDD" id="cd03244">
    <property type="entry name" value="ABCC_MRP_domain2"/>
    <property type="match status" value="1"/>
</dbReference>
<dbReference type="PANTHER" id="PTHR24223">
    <property type="entry name" value="ATP-BINDING CASSETTE SUB-FAMILY C"/>
    <property type="match status" value="1"/>
</dbReference>
<dbReference type="PANTHER" id="PTHR24223:SF415">
    <property type="entry name" value="FI20190P1"/>
    <property type="match status" value="1"/>
</dbReference>
<dbReference type="Pfam" id="PF00664">
    <property type="entry name" value="ABC_membrane"/>
    <property type="match status" value="2"/>
</dbReference>
<dbReference type="Gene3D" id="3.40.50.300">
    <property type="entry name" value="P-loop containing nucleotide triphosphate hydrolases"/>
    <property type="match status" value="2"/>
</dbReference>
<gene>
    <name evidence="13" type="ORF">CHYS00102_LOCUS15046</name>
</gene>
<keyword evidence="4" id="KW-0677">Repeat</keyword>
<evidence type="ECO:0000256" key="5">
    <source>
        <dbReference type="ARBA" id="ARBA00022741"/>
    </source>
</evidence>
<evidence type="ECO:0000256" key="2">
    <source>
        <dbReference type="ARBA" id="ARBA00022448"/>
    </source>
</evidence>
<name>A0A7S1BHX2_9STRA</name>
<dbReference type="SMART" id="SM00382">
    <property type="entry name" value="AAA"/>
    <property type="match status" value="2"/>
</dbReference>
<dbReference type="SUPFAM" id="SSF90123">
    <property type="entry name" value="ABC transporter transmembrane region"/>
    <property type="match status" value="2"/>
</dbReference>
<dbReference type="PROSITE" id="PS50893">
    <property type="entry name" value="ABC_TRANSPORTER_2"/>
    <property type="match status" value="2"/>
</dbReference>
<dbReference type="SUPFAM" id="SSF52540">
    <property type="entry name" value="P-loop containing nucleoside triphosphate hydrolases"/>
    <property type="match status" value="2"/>
</dbReference>
<evidence type="ECO:0000256" key="6">
    <source>
        <dbReference type="ARBA" id="ARBA00022840"/>
    </source>
</evidence>
<dbReference type="InterPro" id="IPR036640">
    <property type="entry name" value="ABC1_TM_sf"/>
</dbReference>
<dbReference type="InterPro" id="IPR027417">
    <property type="entry name" value="P-loop_NTPase"/>
</dbReference>
<dbReference type="CDD" id="cd18579">
    <property type="entry name" value="ABC_6TM_ABCC_D1"/>
    <property type="match status" value="1"/>
</dbReference>
<evidence type="ECO:0000256" key="8">
    <source>
        <dbReference type="ARBA" id="ARBA00023136"/>
    </source>
</evidence>
<dbReference type="GO" id="GO:0140359">
    <property type="term" value="F:ABC-type transporter activity"/>
    <property type="evidence" value="ECO:0007669"/>
    <property type="project" value="InterPro"/>
</dbReference>
<evidence type="ECO:0000256" key="9">
    <source>
        <dbReference type="SAM" id="MobiDB-lite"/>
    </source>
</evidence>
<dbReference type="InterPro" id="IPR003593">
    <property type="entry name" value="AAA+_ATPase"/>
</dbReference>
<feature type="domain" description="ABC transporter" evidence="11">
    <location>
        <begin position="660"/>
        <end position="918"/>
    </location>
</feature>
<keyword evidence="7 10" id="KW-1133">Transmembrane helix</keyword>
<feature type="compositionally biased region" description="Basic and acidic residues" evidence="9">
    <location>
        <begin position="421"/>
        <end position="432"/>
    </location>
</feature>
<keyword evidence="5" id="KW-0547">Nucleotide-binding</keyword>
<reference evidence="13" key="1">
    <citation type="submission" date="2021-01" db="EMBL/GenBank/DDBJ databases">
        <authorList>
            <person name="Corre E."/>
            <person name="Pelletier E."/>
            <person name="Niang G."/>
            <person name="Scheremetjew M."/>
            <person name="Finn R."/>
            <person name="Kale V."/>
            <person name="Holt S."/>
            <person name="Cochrane G."/>
            <person name="Meng A."/>
            <person name="Brown T."/>
            <person name="Cohen L."/>
        </authorList>
    </citation>
    <scope>NUCLEOTIDE SEQUENCE</scope>
    <source>
        <strain evidence="13">308</strain>
    </source>
</reference>
<dbReference type="GO" id="GO:0016887">
    <property type="term" value="F:ATP hydrolysis activity"/>
    <property type="evidence" value="ECO:0007669"/>
    <property type="project" value="InterPro"/>
</dbReference>
<feature type="domain" description="ABC transporter" evidence="11">
    <location>
        <begin position="1454"/>
        <end position="1701"/>
    </location>
</feature>
<keyword evidence="6" id="KW-0067">ATP-binding</keyword>
<dbReference type="GO" id="GO:0005524">
    <property type="term" value="F:ATP binding"/>
    <property type="evidence" value="ECO:0007669"/>
    <property type="project" value="UniProtKB-KW"/>
</dbReference>
<dbReference type="FunFam" id="1.20.1560.10:FF:000013">
    <property type="entry name" value="ABC transporter C family member 2"/>
    <property type="match status" value="1"/>
</dbReference>
<evidence type="ECO:0000259" key="11">
    <source>
        <dbReference type="PROSITE" id="PS50893"/>
    </source>
</evidence>
<keyword evidence="8 10" id="KW-0472">Membrane</keyword>
<keyword evidence="3 10" id="KW-0812">Transmembrane</keyword>
<feature type="region of interest" description="Disordered" evidence="9">
    <location>
        <begin position="404"/>
        <end position="434"/>
    </location>
</feature>
<dbReference type="Pfam" id="PF00005">
    <property type="entry name" value="ABC_tran"/>
    <property type="match status" value="2"/>
</dbReference>
<feature type="domain" description="ABC transmembrane type-1" evidence="12">
    <location>
        <begin position="316"/>
        <end position="626"/>
    </location>
</feature>
<feature type="region of interest" description="Disordered" evidence="9">
    <location>
        <begin position="261"/>
        <end position="293"/>
    </location>
</feature>
<dbReference type="InterPro" id="IPR011527">
    <property type="entry name" value="ABC1_TM_dom"/>
</dbReference>
<dbReference type="PROSITE" id="PS50929">
    <property type="entry name" value="ABC_TM1F"/>
    <property type="match status" value="2"/>
</dbReference>
<keyword evidence="2" id="KW-0813">Transport</keyword>
<sequence length="1723" mass="189696">MVAIISHSYKNGSEVATVTSTMMKKMRKTPYKRPLHIRRRKYQLHQTKISGLSAPLGSIVSAITLLLVLNTTSWSWFQPRPFSSTTYAFASIPVRNIATTATISLSNNHWGAPGGLGGDGAKGTEMWREGTSASWGPSPRRGILRRTITAIGHRRGALAAVATVAAVDGKKEICDVGHDENNNISLKSSFSSGSSSSSSSVRPLFFLAQLWSKFTFAHASPEKFHEDGAMNLKGAPEIETRGSSQLEELYNEYRVQHKLRRNRLKREKNLQEGQKDNNDGEDHHDDNDDDDDRGNPIILAKALLSYNRRALTRTGLLRFVNTCVQALPALLVSKILKSIEAYATSRSEANVREAISASVTLLVVLSTKLVLENQFFDSTVRCGTEVRGMLEEIIFSKSLRLPVSGGGEVQTKTAESSSAKQSKDKKNDDKSRSTTASIGVGGVLNLMQTDTTILESTTMQLHTIWDGPLQITIYSILLFRNLGTSALWGMAVLLLTIPLNTMTLRFLNRLRRAELFSKDERNRRTAESISNMKTLKLQGWEDIFTSEIATARSTELRRHLTSGFVRAFNSAVLGATPALVLVVTLIAYKRSGRPVVASTIFSAVSLLNQLRFPLLFYPMLLNSLADGRNALRRIASYLSAKELDQYVEDGKDDDDDTIVVKVADGNFLWPISGGGEPIVALRDANLEVKKGEIVAVVGEVGSGKSALIKSILGELVPVTYSTEPRLSSPLSKPKVTVRGSIAYCSQESWLSKGTIRDAILFGREYDPRRYVQAIFDAGLDLDIVGNVYGDEITETMLSSRNDGSLYHDTQVGEGGLNLSGGQRARVALARAFYGKGVEIYLLDDTLAALDATVGSTVFRRILSRLRRENASGIMVTNDLTLPKRCDRVIVMSKDSTEGGVSKILDVGTVEELRERGHGIDNYFRHDDDQGSNELRVNGEIEVVREGPNAETEKEEYCHVRASSLSSTWTNGTVNTAALSFNSIKNTTEYTLPESPTILESTTATEADMQAVLAPTSIYDPHVKPVIATNDTSRSDINFPYDEGNTRLTQTNLTLQNKSSDDTMSTGAVPWSTYLLYIKSIRSIPLIFCILLSYVLANSASIGQQLFVAKWIESQTASAVVESSTKYFRGLIQAAGVVSIFQYLRSYLTMRAGTRASTFIHNEMLRSVFRAPVSFFDNTPSGQILTRFTKEIDVIDRSLPDQIGWVFACFLQIFLTSAAITAVVTPFMAFPLFALGITYVKIMSKFRPAARIFKRNESKSRSPIYTHFGEALRGVETIRACSSTDMWNQRHQKLIHENLGIYYGLKNLDRWLSVRLEFLGNIIVFLSAMASIFIMRRSSGTMITAGSTGWGLTQALSITGLLNWAVRCLTESETQMMSVLRASELTDLQSTHNATTFDNSGIENTATKMPRKMPQELSAPGSSFPQISLNAGSLLRSPTVDVAIQKTNWPWRGGIKFRNVSVRYGESSPQVLKNLNLEVKPGTTLGVVGRTGSGKSSLLLTLLRVLELDSSPNKTSSKEGSIEIDGIDIRSVSLSTLRKSITIIQQDPVLFAGTIAYNLDPPGKATEEELWNALTTVSPNLAARIRQNGQDLKTLVSEGGNNLSRGQRQLICIARALLQKRKILILDEATSSIDTQTDAQVQEVIQREFVKKGVTVITVAHRLETVLGYDNILVLGNGEKLEYGPPKKLLENDGVSSASSGHLRQLVEADKKKKNYDEVIIMQT</sequence>
<comment type="subcellular location">
    <subcellularLocation>
        <location evidence="1">Membrane</location>
        <topology evidence="1">Multi-pass membrane protein</topology>
    </subcellularLocation>
</comment>
<protein>
    <submittedName>
        <fullName evidence="13">Uncharacterized protein</fullName>
    </submittedName>
</protein>
<evidence type="ECO:0000256" key="10">
    <source>
        <dbReference type="SAM" id="Phobius"/>
    </source>
</evidence>
<evidence type="ECO:0000256" key="4">
    <source>
        <dbReference type="ARBA" id="ARBA00022737"/>
    </source>
</evidence>
<evidence type="ECO:0000259" key="12">
    <source>
        <dbReference type="PROSITE" id="PS50929"/>
    </source>
</evidence>
<dbReference type="EMBL" id="HBFR01020900">
    <property type="protein sequence ID" value="CAD8887848.1"/>
    <property type="molecule type" value="Transcribed_RNA"/>
</dbReference>
<feature type="compositionally biased region" description="Basic and acidic residues" evidence="9">
    <location>
        <begin position="267"/>
        <end position="286"/>
    </location>
</feature>
<dbReference type="InterPro" id="IPR044726">
    <property type="entry name" value="ABCC_6TM_D2"/>
</dbReference>
<evidence type="ECO:0000256" key="7">
    <source>
        <dbReference type="ARBA" id="ARBA00022989"/>
    </source>
</evidence>
<dbReference type="PROSITE" id="PS00211">
    <property type="entry name" value="ABC_TRANSPORTER_1"/>
    <property type="match status" value="1"/>
</dbReference>
<dbReference type="FunFam" id="3.40.50.300:FF:000838">
    <property type="entry name" value="ABC multidrug transporter (Eurofung)"/>
    <property type="match status" value="1"/>
</dbReference>
<evidence type="ECO:0000256" key="1">
    <source>
        <dbReference type="ARBA" id="ARBA00004141"/>
    </source>
</evidence>
<dbReference type="InterPro" id="IPR050173">
    <property type="entry name" value="ABC_transporter_C-like"/>
</dbReference>
<feature type="transmembrane region" description="Helical" evidence="10">
    <location>
        <begin position="486"/>
        <end position="507"/>
    </location>
</feature>
<feature type="transmembrane region" description="Helical" evidence="10">
    <location>
        <begin position="49"/>
        <end position="69"/>
    </location>
</feature>
<dbReference type="GO" id="GO:0016020">
    <property type="term" value="C:membrane"/>
    <property type="evidence" value="ECO:0007669"/>
    <property type="project" value="UniProtKB-SubCell"/>
</dbReference>
<evidence type="ECO:0000313" key="13">
    <source>
        <dbReference type="EMBL" id="CAD8887848.1"/>
    </source>
</evidence>
<dbReference type="InterPro" id="IPR017871">
    <property type="entry name" value="ABC_transporter-like_CS"/>
</dbReference>
<evidence type="ECO:0000256" key="3">
    <source>
        <dbReference type="ARBA" id="ARBA00022692"/>
    </source>
</evidence>
<feature type="transmembrane region" description="Helical" evidence="10">
    <location>
        <begin position="567"/>
        <end position="588"/>
    </location>
</feature>
<dbReference type="InterPro" id="IPR003439">
    <property type="entry name" value="ABC_transporter-like_ATP-bd"/>
</dbReference>
<organism evidence="13">
    <name type="scientific">Corethron hystrix</name>
    <dbReference type="NCBI Taxonomy" id="216773"/>
    <lineage>
        <taxon>Eukaryota</taxon>
        <taxon>Sar</taxon>
        <taxon>Stramenopiles</taxon>
        <taxon>Ochrophyta</taxon>
        <taxon>Bacillariophyta</taxon>
        <taxon>Coscinodiscophyceae</taxon>
        <taxon>Corethrophycidae</taxon>
        <taxon>Corethrales</taxon>
        <taxon>Corethraceae</taxon>
        <taxon>Corethron</taxon>
    </lineage>
</organism>
<feature type="transmembrane region" description="Helical" evidence="10">
    <location>
        <begin position="1315"/>
        <end position="1334"/>
    </location>
</feature>
<dbReference type="Gene3D" id="1.20.1560.10">
    <property type="entry name" value="ABC transporter type 1, transmembrane domain"/>
    <property type="match status" value="2"/>
</dbReference>
<dbReference type="CDD" id="cd18580">
    <property type="entry name" value="ABC_6TM_ABCC_D2"/>
    <property type="match status" value="1"/>
</dbReference>
<feature type="domain" description="ABC transmembrane type-1" evidence="12">
    <location>
        <begin position="1089"/>
        <end position="1373"/>
    </location>
</feature>
<accession>A0A7S1BHX2</accession>
<proteinExistence type="predicted"/>
<dbReference type="InterPro" id="IPR044746">
    <property type="entry name" value="ABCC_6TM_D1"/>
</dbReference>